<dbReference type="Gene3D" id="3.20.20.190">
    <property type="entry name" value="Phosphatidylinositol (PI) phosphodiesterase"/>
    <property type="match status" value="1"/>
</dbReference>
<reference evidence="3" key="1">
    <citation type="journal article" date="2020" name="Nature">
        <title>Giant virus diversity and host interactions through global metagenomics.</title>
        <authorList>
            <person name="Schulz F."/>
            <person name="Roux S."/>
            <person name="Paez-Espino D."/>
            <person name="Jungbluth S."/>
            <person name="Walsh D.A."/>
            <person name="Denef V.J."/>
            <person name="McMahon K.D."/>
            <person name="Konstantinidis K.T."/>
            <person name="Eloe-Fadrosh E.A."/>
            <person name="Kyrpides N.C."/>
            <person name="Woyke T."/>
        </authorList>
    </citation>
    <scope>NUCLEOTIDE SEQUENCE</scope>
    <source>
        <strain evidence="3">GVMAG-M-3300023174-75</strain>
    </source>
</reference>
<dbReference type="AlphaFoldDB" id="A0A6C0DWB9"/>
<keyword evidence="1" id="KW-1133">Transmembrane helix</keyword>
<dbReference type="PROSITE" id="PS50008">
    <property type="entry name" value="PIPLC_Y_DOMAIN"/>
    <property type="match status" value="1"/>
</dbReference>
<protein>
    <recommendedName>
        <fullName evidence="2">PI-PLC Y-box domain-containing protein</fullName>
    </recommendedName>
</protein>
<dbReference type="GO" id="GO:0006629">
    <property type="term" value="P:lipid metabolic process"/>
    <property type="evidence" value="ECO:0007669"/>
    <property type="project" value="InterPro"/>
</dbReference>
<dbReference type="PROSITE" id="PS50007">
    <property type="entry name" value="PIPLC_X_DOMAIN"/>
    <property type="match status" value="1"/>
</dbReference>
<feature type="transmembrane region" description="Helical" evidence="1">
    <location>
        <begin position="43"/>
        <end position="63"/>
    </location>
</feature>
<organism evidence="3">
    <name type="scientific">viral metagenome</name>
    <dbReference type="NCBI Taxonomy" id="1070528"/>
    <lineage>
        <taxon>unclassified sequences</taxon>
        <taxon>metagenomes</taxon>
        <taxon>organismal metagenomes</taxon>
    </lineage>
</organism>
<sequence length="419" mass="47658">MSESGKSGESGESDESENKGTEKMDMFKQFKNFMPKDSDISSYLYITIGIVTVLFLILFGWIYDRLDLEQRTCTKLEKYYSSTVGKSYFTSVNTVTLGKTTSGNEFDVSNCILRNYYVKSAYNCCCGDGYKNNFVNLCALEKCILNGCRFLDFEIYSYNNKPIVASSTANNNFIKETYNSLDLEEVFTTITSKAFNAVDTNCHRDPLILNFRIMSTNISTLEKIGSLIETHFDIASSGGDNFRLMKQHTYINGTILDVKMKDLYKTIIIICDFYPSNSILETNSALDKLKSYISLKGKSEFCKTYRYNQILGRTTQFIDETKRNYVIVLPNLTNSIINNEFATPYGYGCQAICMKYQNYDENLQAYNSTFLDSGNYSWKLKPLHLITNVLAGFVVVPFTTHRPLANVRAEIQSLLSRPG</sequence>
<evidence type="ECO:0000313" key="3">
    <source>
        <dbReference type="EMBL" id="QHT20768.1"/>
    </source>
</evidence>
<proteinExistence type="predicted"/>
<dbReference type="SUPFAM" id="SSF51695">
    <property type="entry name" value="PLC-like phosphodiesterases"/>
    <property type="match status" value="1"/>
</dbReference>
<keyword evidence="1" id="KW-0812">Transmembrane</keyword>
<dbReference type="GO" id="GO:0004435">
    <property type="term" value="F:phosphatidylinositol-4,5-bisphosphate phospholipase C activity"/>
    <property type="evidence" value="ECO:0007669"/>
    <property type="project" value="InterPro"/>
</dbReference>
<dbReference type="InterPro" id="IPR001711">
    <property type="entry name" value="PLipase_C_Pinositol-sp_Y"/>
</dbReference>
<dbReference type="EMBL" id="MN739683">
    <property type="protein sequence ID" value="QHT20768.1"/>
    <property type="molecule type" value="Genomic_DNA"/>
</dbReference>
<accession>A0A6C0DWB9</accession>
<dbReference type="InterPro" id="IPR017946">
    <property type="entry name" value="PLC-like_Pdiesterase_TIM-brl"/>
</dbReference>
<name>A0A6C0DWB9_9ZZZZ</name>
<evidence type="ECO:0000259" key="2">
    <source>
        <dbReference type="PROSITE" id="PS50008"/>
    </source>
</evidence>
<dbReference type="GO" id="GO:0035556">
    <property type="term" value="P:intracellular signal transduction"/>
    <property type="evidence" value="ECO:0007669"/>
    <property type="project" value="InterPro"/>
</dbReference>
<evidence type="ECO:0000256" key="1">
    <source>
        <dbReference type="SAM" id="Phobius"/>
    </source>
</evidence>
<keyword evidence="1" id="KW-0472">Membrane</keyword>
<feature type="domain" description="PI-PLC Y-box" evidence="2">
    <location>
        <begin position="345"/>
        <end position="382"/>
    </location>
</feature>